<dbReference type="InterPro" id="IPR029063">
    <property type="entry name" value="SAM-dependent_MTases_sf"/>
</dbReference>
<dbReference type="GO" id="GO:0052913">
    <property type="term" value="F:16S rRNA (guanine(966)-N(2))-methyltransferase activity"/>
    <property type="evidence" value="ECO:0007669"/>
    <property type="project" value="UniProtKB-EC"/>
</dbReference>
<dbReference type="PIRSF" id="PIRSF004553">
    <property type="entry name" value="CHP00095"/>
    <property type="match status" value="1"/>
</dbReference>
<dbReference type="SUPFAM" id="SSF53335">
    <property type="entry name" value="S-adenosyl-L-methionine-dependent methyltransferases"/>
    <property type="match status" value="1"/>
</dbReference>
<reference evidence="4" key="1">
    <citation type="submission" date="2017-05" db="EMBL/GenBank/DDBJ databases">
        <title>Dechlorination kinetics govern the competition between two new strains of the genus Sulfurospirillum.</title>
        <authorList>
            <person name="Buttet G.F."/>
            <person name="Murray A.M."/>
            <person name="Goris T."/>
            <person name="Burion M."/>
            <person name="Lin B."/>
            <person name="Rolle M."/>
            <person name="Maillard J."/>
        </authorList>
    </citation>
    <scope>NUCLEOTIDE SEQUENCE [LARGE SCALE GENOMIC DNA]</scope>
    <source>
        <strain evidence="4">SL2-1</strain>
    </source>
</reference>
<dbReference type="NCBIfam" id="TIGR00095">
    <property type="entry name" value="16S rRNA (guanine(966)-N(2))-methyltransferase RsmD"/>
    <property type="match status" value="1"/>
</dbReference>
<protein>
    <submittedName>
        <fullName evidence="3">Ribosomal RNA small subunit methyltransferase D</fullName>
        <ecNumber evidence="3">2.1.1.171</ecNumber>
    </submittedName>
</protein>
<organism evidence="3 4">
    <name type="scientific">Sulfurospirillum diekertiae</name>
    <dbReference type="NCBI Taxonomy" id="1854492"/>
    <lineage>
        <taxon>Bacteria</taxon>
        <taxon>Pseudomonadati</taxon>
        <taxon>Campylobacterota</taxon>
        <taxon>Epsilonproteobacteria</taxon>
        <taxon>Campylobacterales</taxon>
        <taxon>Sulfurospirillaceae</taxon>
        <taxon>Sulfurospirillum</taxon>
    </lineage>
</organism>
<dbReference type="Gene3D" id="3.40.50.150">
    <property type="entry name" value="Vaccinia Virus protein VP39"/>
    <property type="match status" value="1"/>
</dbReference>
<dbReference type="InterPro" id="IPR004398">
    <property type="entry name" value="RNA_MeTrfase_RsmD"/>
</dbReference>
<dbReference type="AlphaFoldDB" id="A0A1Y0HLY4"/>
<proteinExistence type="predicted"/>
<evidence type="ECO:0000256" key="2">
    <source>
        <dbReference type="ARBA" id="ARBA00022679"/>
    </source>
</evidence>
<evidence type="ECO:0000313" key="4">
    <source>
        <dbReference type="Proteomes" id="UP000196005"/>
    </source>
</evidence>
<dbReference type="RefSeq" id="WP_087438533.1">
    <property type="nucleotide sequence ID" value="NZ_CP021416.1"/>
</dbReference>
<keyword evidence="4" id="KW-1185">Reference proteome</keyword>
<dbReference type="EC" id="2.1.1.171" evidence="3"/>
<keyword evidence="2 3" id="KW-0808">Transferase</keyword>
<dbReference type="PANTHER" id="PTHR43542:SF1">
    <property type="entry name" value="METHYLTRANSFERASE"/>
    <property type="match status" value="1"/>
</dbReference>
<name>A0A1Y0HLY4_9BACT</name>
<sequence length="195" mass="21761">MAIKPLFTTISAGKYKGKKIMLPSLDSTRSTKAILKGSLFDSLQYDIVDEVFVEVFGGSGSMGLEALSRGAKQAYFIEKDRAAFSVLKNNCKEIDEKHTTPLQGDSFLLFPTLLSTLTCKAYFYFDPPFSIRNGMEDIYQKVLDLIALIPPQMAHLIVIEHMSSLVLPEVIGVYALHKTKKFGNSALSYYRSNEN</sequence>
<dbReference type="PANTHER" id="PTHR43542">
    <property type="entry name" value="METHYLTRANSFERASE"/>
    <property type="match status" value="1"/>
</dbReference>
<dbReference type="EMBL" id="CP021416">
    <property type="protein sequence ID" value="ARU48596.1"/>
    <property type="molecule type" value="Genomic_DNA"/>
</dbReference>
<evidence type="ECO:0000313" key="3">
    <source>
        <dbReference type="EMBL" id="ARU48596.1"/>
    </source>
</evidence>
<dbReference type="OrthoDB" id="9803017at2"/>
<dbReference type="Pfam" id="PF03602">
    <property type="entry name" value="Cons_hypoth95"/>
    <property type="match status" value="1"/>
</dbReference>
<gene>
    <name evidence="3" type="ORF">Sdiek1_1432</name>
</gene>
<dbReference type="Proteomes" id="UP000196005">
    <property type="component" value="Chromosome"/>
</dbReference>
<evidence type="ECO:0000256" key="1">
    <source>
        <dbReference type="ARBA" id="ARBA00022603"/>
    </source>
</evidence>
<dbReference type="KEGG" id="suls:Sdiek1_1432"/>
<accession>A0A1Y0HLY4</accession>
<keyword evidence="1 3" id="KW-0489">Methyltransferase</keyword>